<comment type="caution">
    <text evidence="2">The sequence shown here is derived from an EMBL/GenBank/DDBJ whole genome shotgun (WGS) entry which is preliminary data.</text>
</comment>
<dbReference type="Proteomes" id="UP000192591">
    <property type="component" value="Unassembled WGS sequence"/>
</dbReference>
<dbReference type="STRING" id="1962155.B1813_11535"/>
<dbReference type="EMBL" id="MWIH01000005">
    <property type="protein sequence ID" value="OQO93219.1"/>
    <property type="molecule type" value="Genomic_DNA"/>
</dbReference>
<dbReference type="AlphaFoldDB" id="A0A1V9A7V2"/>
<proteinExistence type="predicted"/>
<evidence type="ECO:0000313" key="3">
    <source>
        <dbReference type="Proteomes" id="UP000192591"/>
    </source>
</evidence>
<dbReference type="Gene3D" id="3.30.110.190">
    <property type="match status" value="1"/>
</dbReference>
<dbReference type="InterPro" id="IPR025506">
    <property type="entry name" value="Abi_alpha"/>
</dbReference>
<evidence type="ECO:0000313" key="2">
    <source>
        <dbReference type="EMBL" id="OQO93219.1"/>
    </source>
</evidence>
<feature type="region of interest" description="Disordered" evidence="1">
    <location>
        <begin position="30"/>
        <end position="61"/>
    </location>
</feature>
<name>A0A1V9A7V2_SACPI</name>
<evidence type="ECO:0000256" key="1">
    <source>
        <dbReference type="SAM" id="MobiDB-lite"/>
    </source>
</evidence>
<dbReference type="Pfam" id="PF14337">
    <property type="entry name" value="Abi_alpha"/>
    <property type="match status" value="1"/>
</dbReference>
<keyword evidence="3" id="KW-1185">Reference proteome</keyword>
<organism evidence="2 3">
    <name type="scientific">Saccharomonospora piscinae</name>
    <dbReference type="NCBI Taxonomy" id="687388"/>
    <lineage>
        <taxon>Bacteria</taxon>
        <taxon>Bacillati</taxon>
        <taxon>Actinomycetota</taxon>
        <taxon>Actinomycetes</taxon>
        <taxon>Pseudonocardiales</taxon>
        <taxon>Pseudonocardiaceae</taxon>
        <taxon>Saccharomonospora</taxon>
    </lineage>
</organism>
<evidence type="ECO:0008006" key="4">
    <source>
        <dbReference type="Google" id="ProtNLM"/>
    </source>
</evidence>
<dbReference type="RefSeq" id="WP_167305359.1">
    <property type="nucleotide sequence ID" value="NZ_MWIH01000005.1"/>
</dbReference>
<gene>
    <name evidence="2" type="ORF">B1813_11535</name>
</gene>
<accession>A0A1V9A7V2</accession>
<protein>
    <recommendedName>
        <fullName evidence="4">DUF4393 domain-containing protein</fullName>
    </recommendedName>
</protein>
<sequence length="214" mass="22626">MTRNLVRGVGRMAGWAARTGYELSRYLPGVDDGAPAGDPATSRRELQATGPRPEPSADGDPLRVRAAALLAESAELGRDDARQRLYEQVLSDLVPDEVRILATLADGAPHPAVDVAERTALGGVGRTVLRNASTVGATAGVVLTEGVPVYVTRLVGAGLADLTKADSALDTQYEVLVADDAVVEAARLARRPTYVRRTLRISQFGANFWQAVAP</sequence>
<reference evidence="2 3" key="1">
    <citation type="submission" date="2017-02" db="EMBL/GenBank/DDBJ databases">
        <title>Draft genome of Saccharomonospora sp. 154.</title>
        <authorList>
            <person name="Alonso-Carmona G.S."/>
            <person name="De La Haba R."/>
            <person name="Vera-Gargallo B."/>
            <person name="Sandoval-Trujillo A.H."/>
            <person name="Ramirez-Duran N."/>
            <person name="Ventosa A."/>
        </authorList>
    </citation>
    <scope>NUCLEOTIDE SEQUENCE [LARGE SCALE GENOMIC DNA]</scope>
    <source>
        <strain evidence="2 3">LRS4.154</strain>
    </source>
</reference>